<evidence type="ECO:0000313" key="10">
    <source>
        <dbReference type="Proteomes" id="UP000326396"/>
    </source>
</evidence>
<keyword evidence="3" id="KW-0548">Nucleotidyltransferase</keyword>
<accession>A0A5N6P7H9</accession>
<dbReference type="Gene3D" id="3.30.70.270">
    <property type="match status" value="1"/>
</dbReference>
<keyword evidence="5" id="KW-0255">Endonuclease</keyword>
<dbReference type="Gene3D" id="2.40.70.10">
    <property type="entry name" value="Acid Proteases"/>
    <property type="match status" value="1"/>
</dbReference>
<dbReference type="Pfam" id="PF08284">
    <property type="entry name" value="RVP_2"/>
    <property type="match status" value="1"/>
</dbReference>
<sequence>MGGKKEKRVMLSMWAGVWAGHRCPEGKLRILLLGEDEEESEKGEQLVLEEVPLEAGNENVAGTCLALELAGFFKQQGTINTFKLEGTIQGIPISMLVDSGATHNFISSKLVAALDIPFVMFVGIHIRLGDGHVVFIQRQCENLAVQMGSCLFSVNVLVFDTGDLDLILGMDWLQSLGEVTHDWKNAWMKFVHLDVPVVLHGISTKQSQAAALQQWLPVDDFAIAGGQVEQLQSLLQQFERLFCASTGLPPSRNHDHRIPLINDQPVAVRPYRYPHIQKNEIERQVQELLALGMIRPSHSTYSSPVILVRKKDNSWRMCVDYRALNKVTIPDKFPIPVVEELLDELYGATYFSKLDLKSGYNQIRMHKDGIEKTAFRTHEGHYEYLVMPFGLMNAPATFHAIMNDIFKQLLRTSVVIFFYDILVYSPTWESHLVDLKVVFQILANNSLNLNPQKCSFGQSTVEYLGHLISGQGVSMDPTKIQVVVDWPASTNIKGLRGFLGLTGYYP</sequence>
<evidence type="ECO:0000259" key="8">
    <source>
        <dbReference type="PROSITE" id="PS50878"/>
    </source>
</evidence>
<dbReference type="OrthoDB" id="117622at2759"/>
<evidence type="ECO:0000256" key="1">
    <source>
        <dbReference type="ARBA" id="ARBA00022670"/>
    </source>
</evidence>
<dbReference type="GO" id="GO:0004519">
    <property type="term" value="F:endonuclease activity"/>
    <property type="evidence" value="ECO:0007669"/>
    <property type="project" value="UniProtKB-KW"/>
</dbReference>
<evidence type="ECO:0000256" key="2">
    <source>
        <dbReference type="ARBA" id="ARBA00022679"/>
    </source>
</evidence>
<dbReference type="PROSITE" id="PS00141">
    <property type="entry name" value="ASP_PROTEASE"/>
    <property type="match status" value="1"/>
</dbReference>
<keyword evidence="2" id="KW-0808">Transferase</keyword>
<evidence type="ECO:0000256" key="3">
    <source>
        <dbReference type="ARBA" id="ARBA00022695"/>
    </source>
</evidence>
<organism evidence="9 10">
    <name type="scientific">Mikania micrantha</name>
    <name type="common">bitter vine</name>
    <dbReference type="NCBI Taxonomy" id="192012"/>
    <lineage>
        <taxon>Eukaryota</taxon>
        <taxon>Viridiplantae</taxon>
        <taxon>Streptophyta</taxon>
        <taxon>Embryophyta</taxon>
        <taxon>Tracheophyta</taxon>
        <taxon>Spermatophyta</taxon>
        <taxon>Magnoliopsida</taxon>
        <taxon>eudicotyledons</taxon>
        <taxon>Gunneridae</taxon>
        <taxon>Pentapetalae</taxon>
        <taxon>asterids</taxon>
        <taxon>campanulids</taxon>
        <taxon>Asterales</taxon>
        <taxon>Asteraceae</taxon>
        <taxon>Asteroideae</taxon>
        <taxon>Heliantheae alliance</taxon>
        <taxon>Eupatorieae</taxon>
        <taxon>Mikania</taxon>
    </lineage>
</organism>
<reference evidence="9 10" key="1">
    <citation type="submission" date="2019-05" db="EMBL/GenBank/DDBJ databases">
        <title>Mikania micrantha, genome provides insights into the molecular mechanism of rapid growth.</title>
        <authorList>
            <person name="Liu B."/>
        </authorList>
    </citation>
    <scope>NUCLEOTIDE SEQUENCE [LARGE SCALE GENOMIC DNA]</scope>
    <source>
        <strain evidence="9">NLD-2019</strain>
        <tissue evidence="9">Leaf</tissue>
    </source>
</reference>
<dbReference type="InterPro" id="IPR000477">
    <property type="entry name" value="RT_dom"/>
</dbReference>
<keyword evidence="7" id="KW-0695">RNA-directed DNA polymerase</keyword>
<evidence type="ECO:0000256" key="6">
    <source>
        <dbReference type="ARBA" id="ARBA00022801"/>
    </source>
</evidence>
<gene>
    <name evidence="9" type="ORF">E3N88_12667</name>
</gene>
<comment type="caution">
    <text evidence="9">The sequence shown here is derived from an EMBL/GenBank/DDBJ whole genome shotgun (WGS) entry which is preliminary data.</text>
</comment>
<dbReference type="InterPro" id="IPR043502">
    <property type="entry name" value="DNA/RNA_pol_sf"/>
</dbReference>
<keyword evidence="6" id="KW-0378">Hydrolase</keyword>
<dbReference type="InterPro" id="IPR001969">
    <property type="entry name" value="Aspartic_peptidase_AS"/>
</dbReference>
<protein>
    <recommendedName>
        <fullName evidence="8">Reverse transcriptase domain-containing protein</fullName>
    </recommendedName>
</protein>
<dbReference type="Gene3D" id="3.10.10.10">
    <property type="entry name" value="HIV Type 1 Reverse Transcriptase, subunit A, domain 1"/>
    <property type="match status" value="1"/>
</dbReference>
<dbReference type="SUPFAM" id="SSF56672">
    <property type="entry name" value="DNA/RNA polymerases"/>
    <property type="match status" value="1"/>
</dbReference>
<dbReference type="GO" id="GO:0004190">
    <property type="term" value="F:aspartic-type endopeptidase activity"/>
    <property type="evidence" value="ECO:0007669"/>
    <property type="project" value="InterPro"/>
</dbReference>
<dbReference type="PROSITE" id="PS50878">
    <property type="entry name" value="RT_POL"/>
    <property type="match status" value="1"/>
</dbReference>
<evidence type="ECO:0000256" key="7">
    <source>
        <dbReference type="ARBA" id="ARBA00022918"/>
    </source>
</evidence>
<proteinExistence type="predicted"/>
<dbReference type="InterPro" id="IPR043128">
    <property type="entry name" value="Rev_trsase/Diguanyl_cyclase"/>
</dbReference>
<dbReference type="PANTHER" id="PTHR24559:SF441">
    <property type="entry name" value="NUCLEOTIDYLTRANSFERASE, RIBONUCLEASE H"/>
    <property type="match status" value="1"/>
</dbReference>
<dbReference type="EMBL" id="SZYD01000006">
    <property type="protein sequence ID" value="KAD5961194.1"/>
    <property type="molecule type" value="Genomic_DNA"/>
</dbReference>
<dbReference type="AlphaFoldDB" id="A0A5N6P7H9"/>
<keyword evidence="10" id="KW-1185">Reference proteome</keyword>
<evidence type="ECO:0000256" key="5">
    <source>
        <dbReference type="ARBA" id="ARBA00022759"/>
    </source>
</evidence>
<dbReference type="FunFam" id="3.10.10.10:FF:000007">
    <property type="entry name" value="Retrovirus-related Pol polyprotein from transposon 17.6-like Protein"/>
    <property type="match status" value="1"/>
</dbReference>
<dbReference type="PANTHER" id="PTHR24559">
    <property type="entry name" value="TRANSPOSON TY3-I GAG-POL POLYPROTEIN"/>
    <property type="match status" value="1"/>
</dbReference>
<keyword evidence="1" id="KW-0645">Protease</keyword>
<dbReference type="GO" id="GO:0003964">
    <property type="term" value="F:RNA-directed DNA polymerase activity"/>
    <property type="evidence" value="ECO:0007669"/>
    <property type="project" value="UniProtKB-KW"/>
</dbReference>
<dbReference type="CDD" id="cd00303">
    <property type="entry name" value="retropepsin_like"/>
    <property type="match status" value="1"/>
</dbReference>
<dbReference type="GO" id="GO:0006508">
    <property type="term" value="P:proteolysis"/>
    <property type="evidence" value="ECO:0007669"/>
    <property type="project" value="UniProtKB-KW"/>
</dbReference>
<dbReference type="InterPro" id="IPR053134">
    <property type="entry name" value="RNA-dir_DNA_polymerase"/>
</dbReference>
<evidence type="ECO:0000313" key="9">
    <source>
        <dbReference type="EMBL" id="KAD5961194.1"/>
    </source>
</evidence>
<dbReference type="SUPFAM" id="SSF50630">
    <property type="entry name" value="Acid proteases"/>
    <property type="match status" value="1"/>
</dbReference>
<dbReference type="CDD" id="cd01647">
    <property type="entry name" value="RT_LTR"/>
    <property type="match status" value="1"/>
</dbReference>
<keyword evidence="4" id="KW-0540">Nuclease</keyword>
<evidence type="ECO:0000256" key="4">
    <source>
        <dbReference type="ARBA" id="ARBA00022722"/>
    </source>
</evidence>
<feature type="domain" description="Reverse transcriptase" evidence="8">
    <location>
        <begin position="289"/>
        <end position="468"/>
    </location>
</feature>
<dbReference type="Proteomes" id="UP000326396">
    <property type="component" value="Linkage Group LG14"/>
</dbReference>
<dbReference type="Pfam" id="PF00078">
    <property type="entry name" value="RVT_1"/>
    <property type="match status" value="1"/>
</dbReference>
<dbReference type="InterPro" id="IPR021109">
    <property type="entry name" value="Peptidase_aspartic_dom_sf"/>
</dbReference>
<name>A0A5N6P7H9_9ASTR</name>